<comment type="similarity">
    <text evidence="4">Belongs to the transaldolase family. Type 2 subfamily.</text>
</comment>
<dbReference type="UniPathway" id="UPA00115"/>
<keyword evidence="8" id="KW-0704">Schiff base</keyword>
<dbReference type="CDD" id="cd00955">
    <property type="entry name" value="Transaldolase_like"/>
    <property type="match status" value="1"/>
</dbReference>
<evidence type="ECO:0000256" key="5">
    <source>
        <dbReference type="ARBA" id="ARBA00022490"/>
    </source>
</evidence>
<gene>
    <name evidence="10" type="ORF">MNBD_CHLOROFLEXI01-47</name>
</gene>
<dbReference type="InterPro" id="IPR013785">
    <property type="entry name" value="Aldolase_TIM"/>
</dbReference>
<dbReference type="SUPFAM" id="SSF53697">
    <property type="entry name" value="SIS domain"/>
    <property type="match status" value="1"/>
</dbReference>
<dbReference type="GO" id="GO:0004801">
    <property type="term" value="F:transaldolase activity"/>
    <property type="evidence" value="ECO:0007669"/>
    <property type="project" value="UniProtKB-EC"/>
</dbReference>
<dbReference type="Pfam" id="PF00342">
    <property type="entry name" value="PGI"/>
    <property type="match status" value="1"/>
</dbReference>
<dbReference type="GO" id="GO:0006098">
    <property type="term" value="P:pentose-phosphate shunt"/>
    <property type="evidence" value="ECO:0007669"/>
    <property type="project" value="UniProtKB-UniPathway"/>
</dbReference>
<dbReference type="InterPro" id="IPR035476">
    <property type="entry name" value="SIS_PGI_1"/>
</dbReference>
<reference evidence="10" key="1">
    <citation type="submission" date="2018-06" db="EMBL/GenBank/DDBJ databases">
        <authorList>
            <person name="Zhirakovskaya E."/>
        </authorList>
    </citation>
    <scope>NUCLEOTIDE SEQUENCE</scope>
</reference>
<dbReference type="PANTHER" id="PTHR10683:SF31">
    <property type="entry name" value="TRANSALDOLASE"/>
    <property type="match status" value="1"/>
</dbReference>
<dbReference type="PROSITE" id="PS01054">
    <property type="entry name" value="TRANSALDOLASE_1"/>
    <property type="match status" value="1"/>
</dbReference>
<evidence type="ECO:0000256" key="2">
    <source>
        <dbReference type="ARBA" id="ARBA00004496"/>
    </source>
</evidence>
<evidence type="ECO:0000313" key="10">
    <source>
        <dbReference type="EMBL" id="VAW42817.1"/>
    </source>
</evidence>
<comment type="catalytic activity">
    <reaction evidence="9">
        <text>D-sedoheptulose 7-phosphate + D-glyceraldehyde 3-phosphate = D-erythrose 4-phosphate + beta-D-fructose 6-phosphate</text>
        <dbReference type="Rhea" id="RHEA:17053"/>
        <dbReference type="ChEBI" id="CHEBI:16897"/>
        <dbReference type="ChEBI" id="CHEBI:57483"/>
        <dbReference type="ChEBI" id="CHEBI:57634"/>
        <dbReference type="ChEBI" id="CHEBI:59776"/>
        <dbReference type="EC" id="2.2.1.2"/>
    </reaction>
</comment>
<dbReference type="CDD" id="cd05015">
    <property type="entry name" value="SIS_PGI_1"/>
    <property type="match status" value="1"/>
</dbReference>
<dbReference type="GO" id="GO:0006096">
    <property type="term" value="P:glycolytic process"/>
    <property type="evidence" value="ECO:0007669"/>
    <property type="project" value="InterPro"/>
</dbReference>
<organism evidence="10">
    <name type="scientific">hydrothermal vent metagenome</name>
    <dbReference type="NCBI Taxonomy" id="652676"/>
    <lineage>
        <taxon>unclassified sequences</taxon>
        <taxon>metagenomes</taxon>
        <taxon>ecological metagenomes</taxon>
    </lineage>
</organism>
<dbReference type="EMBL" id="UOEU01000964">
    <property type="protein sequence ID" value="VAW42817.1"/>
    <property type="molecule type" value="Genomic_DNA"/>
</dbReference>
<dbReference type="NCBIfam" id="TIGR00876">
    <property type="entry name" value="tal_mycobact"/>
    <property type="match status" value="1"/>
</dbReference>
<dbReference type="NCBIfam" id="NF007080">
    <property type="entry name" value="PRK09533.1"/>
    <property type="match status" value="1"/>
</dbReference>
<sequence length="915" mass="98553">MSKLHELFNLGQSIWYDNISREMLDSGKLQTLIDDGVVGVTSNPSIFEKAIARSSDYDEAIRGLAQAGKSTNDIYEALVLEDIGEAADFLRPVYDKTEGIDGYISLEVSPTLARDTAGTIAEARRLFAALNRPNIMIKVPATPEGIPAIETLTADGININITLIFSLSSYEDVMNAFITGLEKRLAAGQPIDNISSVASFFVSRVDTAVDNALSAAGNTSLQGKIAIANAKVAYGRFQKVFGESRWQTLAENGARAQRPLWASTSTKNAAYPDTLYMDALIGANTVNTVPPATLTAFRDHGVVASTLCDGVDEAAKQLADLAALGVDLDAITDELQNDGVASFAKAFETLMASIASKRAVILAEADGFSALLGDGETAVSSKMDEIVKKKLIERIWQHDHTVWRPEPTEISNRLGWLHTPQTMADEVSRINQFVADVKADRFTEVILLGMGGSSLAPEMFAKIFGGSSLKLRVLDSTDATRIQEYTETADLAHTLFIVATKSGGTVETLSFFKYFYNRVAEKVGAERAGRHFVAITDPGSKLVEMAQRYSFRDTFENDPNIGGRYSVISFFGLLPAALVGVDIARLLQRAQAATHSPIAAKLGVILGEMAKAGRDKVTFILSEAIVSFGDWVEQLIAESTGKDGQGILPIVGEPLLPASEYGDDRLFVYLRLDGDDGLETAPTPHAFAGTGTSRGQAVSQLEQAGQPVIRLKLADLYDLGGQFFMWEVATAVAGHILGIQPFDQPNVESAKILARKMVAAYHESGQLPQMESVEPTAVNLNAFIAQAKPGDYIAIHAYVPPTAETDGLLQQLRSQLLARTKAATTVGYGPRFLHSTGQLHKGDGGNGLFIQFSSQPKNDIEIPDEAGETASSMRFGVLKQAQALGDAQALLDANRRLIRFDLGMDATKMLQSLLA</sequence>
<accession>A0A3B0VWL4</accession>
<dbReference type="NCBIfam" id="NF002881">
    <property type="entry name" value="PRK03343.1"/>
    <property type="match status" value="1"/>
</dbReference>
<protein>
    <submittedName>
        <fullName evidence="10">Transaldolase</fullName>
        <ecNumber evidence="10">2.2.1.2</ecNumber>
    </submittedName>
</protein>
<evidence type="ECO:0000256" key="7">
    <source>
        <dbReference type="ARBA" id="ARBA00023126"/>
    </source>
</evidence>
<dbReference type="GO" id="GO:0004347">
    <property type="term" value="F:glucose-6-phosphate isomerase activity"/>
    <property type="evidence" value="ECO:0007669"/>
    <property type="project" value="InterPro"/>
</dbReference>
<keyword evidence="7" id="KW-0570">Pentose shunt</keyword>
<comment type="pathway">
    <text evidence="3">Carbohydrate degradation; pentose phosphate pathway.</text>
</comment>
<evidence type="ECO:0000256" key="3">
    <source>
        <dbReference type="ARBA" id="ARBA00004959"/>
    </source>
</evidence>
<dbReference type="InterPro" id="IPR046348">
    <property type="entry name" value="SIS_dom_sf"/>
</dbReference>
<dbReference type="EC" id="2.2.1.2" evidence="10"/>
<proteinExistence type="inferred from homology"/>
<dbReference type="InterPro" id="IPR018225">
    <property type="entry name" value="Transaldolase_AS"/>
</dbReference>
<evidence type="ECO:0000256" key="8">
    <source>
        <dbReference type="ARBA" id="ARBA00023270"/>
    </source>
</evidence>
<dbReference type="PROSITE" id="PS51463">
    <property type="entry name" value="P_GLUCOSE_ISOMERASE_3"/>
    <property type="match status" value="1"/>
</dbReference>
<comment type="subcellular location">
    <subcellularLocation>
        <location evidence="2">Cytoplasm</location>
    </subcellularLocation>
</comment>
<keyword evidence="5" id="KW-0963">Cytoplasm</keyword>
<dbReference type="Gene3D" id="3.40.50.10490">
    <property type="entry name" value="Glucose-6-phosphate isomerase like protein, domain 1"/>
    <property type="match status" value="3"/>
</dbReference>
<evidence type="ECO:0000256" key="6">
    <source>
        <dbReference type="ARBA" id="ARBA00022679"/>
    </source>
</evidence>
<dbReference type="PANTHER" id="PTHR10683">
    <property type="entry name" value="TRANSALDOLASE"/>
    <property type="match status" value="1"/>
</dbReference>
<dbReference type="Gene3D" id="3.20.20.70">
    <property type="entry name" value="Aldolase class I"/>
    <property type="match status" value="1"/>
</dbReference>
<keyword evidence="6 10" id="KW-0808">Transferase</keyword>
<dbReference type="InterPro" id="IPR001585">
    <property type="entry name" value="TAL/FSA"/>
</dbReference>
<dbReference type="GO" id="GO:0005737">
    <property type="term" value="C:cytoplasm"/>
    <property type="evidence" value="ECO:0007669"/>
    <property type="project" value="UniProtKB-SubCell"/>
</dbReference>
<dbReference type="SUPFAM" id="SSF51569">
    <property type="entry name" value="Aldolase"/>
    <property type="match status" value="1"/>
</dbReference>
<dbReference type="PROSITE" id="PS00958">
    <property type="entry name" value="TRANSALDOLASE_2"/>
    <property type="match status" value="1"/>
</dbReference>
<name>A0A3B0VWL4_9ZZZZ</name>
<dbReference type="AlphaFoldDB" id="A0A3B0VWL4"/>
<dbReference type="InterPro" id="IPR004732">
    <property type="entry name" value="Transaldolase_2"/>
</dbReference>
<evidence type="ECO:0000256" key="4">
    <source>
        <dbReference type="ARBA" id="ARBA00008426"/>
    </source>
</evidence>
<dbReference type="HAMAP" id="MF_00493">
    <property type="entry name" value="Transaldolase_2"/>
    <property type="match status" value="1"/>
</dbReference>
<dbReference type="GO" id="GO:0097367">
    <property type="term" value="F:carbohydrate derivative binding"/>
    <property type="evidence" value="ECO:0007669"/>
    <property type="project" value="InterPro"/>
</dbReference>
<evidence type="ECO:0000256" key="9">
    <source>
        <dbReference type="ARBA" id="ARBA00048810"/>
    </source>
</evidence>
<dbReference type="Pfam" id="PF00923">
    <property type="entry name" value="TAL_FSA"/>
    <property type="match status" value="1"/>
</dbReference>
<comment type="function">
    <text evidence="1">Transaldolase is important for the balance of metabolites in the pentose-phosphate pathway.</text>
</comment>
<dbReference type="GO" id="GO:0006094">
    <property type="term" value="P:gluconeogenesis"/>
    <property type="evidence" value="ECO:0007669"/>
    <property type="project" value="InterPro"/>
</dbReference>
<evidence type="ECO:0000256" key="1">
    <source>
        <dbReference type="ARBA" id="ARBA00003518"/>
    </source>
</evidence>
<dbReference type="InterPro" id="IPR001672">
    <property type="entry name" value="G6P_Isomerase"/>
</dbReference>